<dbReference type="EMBL" id="SSTE01019881">
    <property type="protein sequence ID" value="KAA0035898.1"/>
    <property type="molecule type" value="Genomic_DNA"/>
</dbReference>
<dbReference type="EMBL" id="SSTD01007155">
    <property type="protein sequence ID" value="TYK19053.1"/>
    <property type="molecule type" value="Genomic_DNA"/>
</dbReference>
<accession>A0A5A7SZ99</accession>
<evidence type="ECO:0000313" key="2">
    <source>
        <dbReference type="EMBL" id="TYK19053.1"/>
    </source>
</evidence>
<dbReference type="Proteomes" id="UP000321393">
    <property type="component" value="Unassembled WGS sequence"/>
</dbReference>
<comment type="caution">
    <text evidence="1">The sequence shown here is derived from an EMBL/GenBank/DDBJ whole genome shotgun (WGS) entry which is preliminary data.</text>
</comment>
<evidence type="ECO:0000313" key="3">
    <source>
        <dbReference type="Proteomes" id="UP000321393"/>
    </source>
</evidence>
<sequence length="157" mass="18010">MMSNQQLVKEGKLCKDLERYRRLIGKLNYLTATQQDIAYSVSVVRSREDRGSTSGYCVFVGEKLVSWKSFRITVPSKLWCDNQAALHIVSNQVFYERTKHIELDCPFIREKIQDGLVYIGYVKTGERFGDILTKAINGARISYLCNKLDMIDIFAPA</sequence>
<organism evidence="1 3">
    <name type="scientific">Cucumis melo var. makuwa</name>
    <name type="common">Oriental melon</name>
    <dbReference type="NCBI Taxonomy" id="1194695"/>
    <lineage>
        <taxon>Eukaryota</taxon>
        <taxon>Viridiplantae</taxon>
        <taxon>Streptophyta</taxon>
        <taxon>Embryophyta</taxon>
        <taxon>Tracheophyta</taxon>
        <taxon>Spermatophyta</taxon>
        <taxon>Magnoliopsida</taxon>
        <taxon>eudicotyledons</taxon>
        <taxon>Gunneridae</taxon>
        <taxon>Pentapetalae</taxon>
        <taxon>rosids</taxon>
        <taxon>fabids</taxon>
        <taxon>Cucurbitales</taxon>
        <taxon>Cucurbitaceae</taxon>
        <taxon>Benincaseae</taxon>
        <taxon>Cucumis</taxon>
    </lineage>
</organism>
<dbReference type="Proteomes" id="UP000321947">
    <property type="component" value="Unassembled WGS sequence"/>
</dbReference>
<name>A0A5A7SZ99_CUCMM</name>
<dbReference type="PANTHER" id="PTHR11439:SF467">
    <property type="entry name" value="INTEGRASE CATALYTIC DOMAIN-CONTAINING PROTEIN"/>
    <property type="match status" value="1"/>
</dbReference>
<evidence type="ECO:0000313" key="4">
    <source>
        <dbReference type="Proteomes" id="UP000321947"/>
    </source>
</evidence>
<gene>
    <name evidence="2" type="ORF">E5676_scaffold529G00090</name>
    <name evidence="1" type="ORF">E6C27_scaffold56G00650</name>
</gene>
<proteinExistence type="predicted"/>
<protein>
    <submittedName>
        <fullName evidence="1 2">Mitochondrial protein</fullName>
    </submittedName>
</protein>
<dbReference type="CDD" id="cd09272">
    <property type="entry name" value="RNase_HI_RT_Ty1"/>
    <property type="match status" value="1"/>
</dbReference>
<dbReference type="OrthoDB" id="1729327at2759"/>
<dbReference type="STRING" id="1194695.A0A5A7SZ99"/>
<reference evidence="3 4" key="1">
    <citation type="submission" date="2019-08" db="EMBL/GenBank/DDBJ databases">
        <title>Draft genome sequences of two oriental melons (Cucumis melo L. var makuwa).</title>
        <authorList>
            <person name="Kwon S.-Y."/>
        </authorList>
    </citation>
    <scope>NUCLEOTIDE SEQUENCE [LARGE SCALE GENOMIC DNA]</scope>
    <source>
        <strain evidence="4">cv. Chang Bougi</strain>
        <strain evidence="3">cv. SW 3</strain>
        <tissue evidence="1">Leaf</tissue>
    </source>
</reference>
<dbReference type="PANTHER" id="PTHR11439">
    <property type="entry name" value="GAG-POL-RELATED RETROTRANSPOSON"/>
    <property type="match status" value="1"/>
</dbReference>
<evidence type="ECO:0000313" key="1">
    <source>
        <dbReference type="EMBL" id="KAA0035898.1"/>
    </source>
</evidence>
<dbReference type="AlphaFoldDB" id="A0A5A7SZ99"/>